<evidence type="ECO:0000313" key="3">
    <source>
        <dbReference type="Proteomes" id="UP001187682"/>
    </source>
</evidence>
<name>A0AAE8STG4_9PEZI</name>
<feature type="region of interest" description="Disordered" evidence="1">
    <location>
        <begin position="58"/>
        <end position="97"/>
    </location>
</feature>
<comment type="caution">
    <text evidence="2">The sequence shown here is derived from an EMBL/GenBank/DDBJ whole genome shotgun (WGS) entry which is preliminary data.</text>
</comment>
<dbReference type="EMBL" id="ONZQ02000004">
    <property type="protein sequence ID" value="SPO00567.1"/>
    <property type="molecule type" value="Genomic_DNA"/>
</dbReference>
<organism evidence="2 3">
    <name type="scientific">Cephalotrichum gorgonifer</name>
    <dbReference type="NCBI Taxonomy" id="2041049"/>
    <lineage>
        <taxon>Eukaryota</taxon>
        <taxon>Fungi</taxon>
        <taxon>Dikarya</taxon>
        <taxon>Ascomycota</taxon>
        <taxon>Pezizomycotina</taxon>
        <taxon>Sordariomycetes</taxon>
        <taxon>Hypocreomycetidae</taxon>
        <taxon>Microascales</taxon>
        <taxon>Microascaceae</taxon>
        <taxon>Cephalotrichum</taxon>
    </lineage>
</organism>
<accession>A0AAE8STG4</accession>
<evidence type="ECO:0000313" key="2">
    <source>
        <dbReference type="EMBL" id="SPO00567.1"/>
    </source>
</evidence>
<feature type="region of interest" description="Disordered" evidence="1">
    <location>
        <begin position="1"/>
        <end position="30"/>
    </location>
</feature>
<protein>
    <submittedName>
        <fullName evidence="2">Uncharacterized protein</fullName>
    </submittedName>
</protein>
<gene>
    <name evidence="2" type="ORF">DNG_03315</name>
</gene>
<sequence length="484" mass="52266">MHQHRPKWPTATPELECSTRASGSSTSDDSILRLVRKVSRTCSTRASSVFKRAGWRPDKRIPLHPLGPEGGGDGDDDGGGDGDGISPQRSRSPVCESGLVSDLDPLIGAGGSVPSSIWFASCPSRTGTLRSKSIGMFQSCRNRLSVNSLRGSVDHIFDRGEGAAAYYFQLPSDEPPRLNVLQSLEPGARQDDSFRTSLESAIQEITARGRLLDYIDEVERKSTPPTSMTMSARGRAAGFHRTSVDLGEITPQPCEPVPERPSVISDAAGADQKRPSIDRPFGETTRAKLNANASIRRTGSARRAILQCSSGKNEAAGLAPSTARLVETIGITVVPPSDSIAEDNVKLVYPGLQEVKGRVEVCPSHDVALNTLEYARFSEPVHDLAYYDTGSRSYFLNPTCFLVDRGVESAAQARGLALVSLSRRWQTLKGLPGTESLRPGELDKVGASVGMSFDGDYVVISIQRTDPDENPIFVEEIDEPERTV</sequence>
<proteinExistence type="predicted"/>
<dbReference type="Proteomes" id="UP001187682">
    <property type="component" value="Unassembled WGS sequence"/>
</dbReference>
<dbReference type="AlphaFoldDB" id="A0AAE8STG4"/>
<keyword evidence="3" id="KW-1185">Reference proteome</keyword>
<feature type="compositionally biased region" description="Polar residues" evidence="1">
    <location>
        <begin position="19"/>
        <end position="29"/>
    </location>
</feature>
<reference evidence="2" key="1">
    <citation type="submission" date="2018-03" db="EMBL/GenBank/DDBJ databases">
        <authorList>
            <person name="Guldener U."/>
        </authorList>
    </citation>
    <scope>NUCLEOTIDE SEQUENCE</scope>
</reference>
<evidence type="ECO:0000256" key="1">
    <source>
        <dbReference type="SAM" id="MobiDB-lite"/>
    </source>
</evidence>